<feature type="domain" description="DUF6534" evidence="2">
    <location>
        <begin position="165"/>
        <end position="266"/>
    </location>
</feature>
<gene>
    <name evidence="3" type="ORF">GALMADRAFT_134168</name>
</gene>
<evidence type="ECO:0000259" key="2">
    <source>
        <dbReference type="Pfam" id="PF20152"/>
    </source>
</evidence>
<sequence length="349" mass="39478">MTRPAEVIHGPMLIGFAINIWMLGVITTQTYLYYTRYKDDKTWIKVFVAVLFALNMANTALLLLYLYQALIIFYGDLNYLKRTNWVFGVGDPILTGTITTLVQIFFARRVFILTGKWIWFILITIPAVISGGAALVVPFIVDQVPYFAELRRAARWNILWLGSGVVADIFITCILVYHLVSLVILAAELVNNSDPQQTHKSGVRRSDVLVDRIIRFTIETGLLTVVVAILDMVFFLTNTNGVHILLTFTLCKLYSVSLMSSLNARRQWERSLYTPNMEMDSSASMVFGNGFLSQPCQQVPEVKIEPLQFATSFDMRVELESVHIQAVHRGQEEHFKRNPCKSGSLPGSP</sequence>
<dbReference type="PANTHER" id="PTHR40465">
    <property type="entry name" value="CHROMOSOME 1, WHOLE GENOME SHOTGUN SEQUENCE"/>
    <property type="match status" value="1"/>
</dbReference>
<evidence type="ECO:0000313" key="4">
    <source>
        <dbReference type="Proteomes" id="UP000027222"/>
    </source>
</evidence>
<dbReference type="OrthoDB" id="3183258at2759"/>
<accession>A0A067TRN8</accession>
<dbReference type="PANTHER" id="PTHR40465:SF1">
    <property type="entry name" value="DUF6534 DOMAIN-CONTAINING PROTEIN"/>
    <property type="match status" value="1"/>
</dbReference>
<keyword evidence="4" id="KW-1185">Reference proteome</keyword>
<feature type="transmembrane region" description="Helical" evidence="1">
    <location>
        <begin position="12"/>
        <end position="34"/>
    </location>
</feature>
<evidence type="ECO:0000256" key="1">
    <source>
        <dbReference type="SAM" id="Phobius"/>
    </source>
</evidence>
<keyword evidence="1" id="KW-0812">Transmembrane</keyword>
<dbReference type="STRING" id="685588.A0A067TRN8"/>
<dbReference type="EMBL" id="KL142369">
    <property type="protein sequence ID" value="KDR82574.1"/>
    <property type="molecule type" value="Genomic_DNA"/>
</dbReference>
<keyword evidence="1" id="KW-0472">Membrane</keyword>
<dbReference type="HOGENOM" id="CLU_046025_2_0_1"/>
<dbReference type="Pfam" id="PF20152">
    <property type="entry name" value="DUF6534"/>
    <property type="match status" value="1"/>
</dbReference>
<name>A0A067TRN8_GALM3</name>
<feature type="transmembrane region" description="Helical" evidence="1">
    <location>
        <begin position="85"/>
        <end position="106"/>
    </location>
</feature>
<protein>
    <recommendedName>
        <fullName evidence="2">DUF6534 domain-containing protein</fullName>
    </recommendedName>
</protein>
<organism evidence="3 4">
    <name type="scientific">Galerina marginata (strain CBS 339.88)</name>
    <dbReference type="NCBI Taxonomy" id="685588"/>
    <lineage>
        <taxon>Eukaryota</taxon>
        <taxon>Fungi</taxon>
        <taxon>Dikarya</taxon>
        <taxon>Basidiomycota</taxon>
        <taxon>Agaricomycotina</taxon>
        <taxon>Agaricomycetes</taxon>
        <taxon>Agaricomycetidae</taxon>
        <taxon>Agaricales</taxon>
        <taxon>Agaricineae</taxon>
        <taxon>Strophariaceae</taxon>
        <taxon>Galerina</taxon>
    </lineage>
</organism>
<feature type="transmembrane region" description="Helical" evidence="1">
    <location>
        <begin position="46"/>
        <end position="73"/>
    </location>
</feature>
<dbReference type="Proteomes" id="UP000027222">
    <property type="component" value="Unassembled WGS sequence"/>
</dbReference>
<feature type="transmembrane region" description="Helical" evidence="1">
    <location>
        <begin position="242"/>
        <end position="262"/>
    </location>
</feature>
<feature type="transmembrane region" description="Helical" evidence="1">
    <location>
        <begin position="118"/>
        <end position="141"/>
    </location>
</feature>
<feature type="transmembrane region" description="Helical" evidence="1">
    <location>
        <begin position="213"/>
        <end position="236"/>
    </location>
</feature>
<keyword evidence="1" id="KW-1133">Transmembrane helix</keyword>
<proteinExistence type="predicted"/>
<dbReference type="InterPro" id="IPR045339">
    <property type="entry name" value="DUF6534"/>
</dbReference>
<reference evidence="4" key="1">
    <citation type="journal article" date="2014" name="Proc. Natl. Acad. Sci. U.S.A.">
        <title>Extensive sampling of basidiomycete genomes demonstrates inadequacy of the white-rot/brown-rot paradigm for wood decay fungi.</title>
        <authorList>
            <person name="Riley R."/>
            <person name="Salamov A.A."/>
            <person name="Brown D.W."/>
            <person name="Nagy L.G."/>
            <person name="Floudas D."/>
            <person name="Held B.W."/>
            <person name="Levasseur A."/>
            <person name="Lombard V."/>
            <person name="Morin E."/>
            <person name="Otillar R."/>
            <person name="Lindquist E.A."/>
            <person name="Sun H."/>
            <person name="LaButti K.M."/>
            <person name="Schmutz J."/>
            <person name="Jabbour D."/>
            <person name="Luo H."/>
            <person name="Baker S.E."/>
            <person name="Pisabarro A.G."/>
            <person name="Walton J.D."/>
            <person name="Blanchette R.A."/>
            <person name="Henrissat B."/>
            <person name="Martin F."/>
            <person name="Cullen D."/>
            <person name="Hibbett D.S."/>
            <person name="Grigoriev I.V."/>
        </authorList>
    </citation>
    <scope>NUCLEOTIDE SEQUENCE [LARGE SCALE GENOMIC DNA]</scope>
    <source>
        <strain evidence="4">CBS 339.88</strain>
    </source>
</reference>
<evidence type="ECO:0000313" key="3">
    <source>
        <dbReference type="EMBL" id="KDR82574.1"/>
    </source>
</evidence>
<dbReference type="AlphaFoldDB" id="A0A067TRN8"/>